<organism evidence="2 3">
    <name type="scientific">Fibroporia radiculosa</name>
    <dbReference type="NCBI Taxonomy" id="599839"/>
    <lineage>
        <taxon>Eukaryota</taxon>
        <taxon>Fungi</taxon>
        <taxon>Dikarya</taxon>
        <taxon>Basidiomycota</taxon>
        <taxon>Agaricomycotina</taxon>
        <taxon>Agaricomycetes</taxon>
        <taxon>Polyporales</taxon>
        <taxon>Fibroporiaceae</taxon>
        <taxon>Fibroporia</taxon>
    </lineage>
</organism>
<keyword evidence="1" id="KW-0812">Transmembrane</keyword>
<dbReference type="Proteomes" id="UP000006352">
    <property type="component" value="Unassembled WGS sequence"/>
</dbReference>
<dbReference type="InParanoid" id="J4HWG7"/>
<dbReference type="AlphaFoldDB" id="J4HWG7"/>
<sequence>MLRIVLLSARRIWAPRDCTLELPRWGPDRPAWRTRRGVRVALVLLVLLVIVPLALRASWSPRLREKAWAVFGAPADLPPLYEAYHDHELDVSRLAGDPPGAKYLYFDSHVRGVGWGNAMQELLLHSYLAYRAGRTFVWYNYTWSDDGSKWSYYKGKPIPSRIPLSALINGPIVGGPVFTDANAPAPVSIAQDHFNDICPESARKTIKNDDVMALLGHESTAGSLVEKWAEVLSTVDAKCVQVPRDSWAVFDIWCAPRSRPHRACS</sequence>
<evidence type="ECO:0000313" key="2">
    <source>
        <dbReference type="EMBL" id="CCM02232.1"/>
    </source>
</evidence>
<accession>J4HWG7</accession>
<keyword evidence="3" id="KW-1185">Reference proteome</keyword>
<dbReference type="GeneID" id="24097143"/>
<dbReference type="OrthoDB" id="2559662at2759"/>
<gene>
    <name evidence="2" type="ORF">FIBRA_04312</name>
</gene>
<reference evidence="2 3" key="1">
    <citation type="journal article" date="2012" name="Appl. Environ. Microbiol.">
        <title>Short-read sequencing for genomic analysis of the brown rot fungus Fibroporia radiculosa.</title>
        <authorList>
            <person name="Tang J.D."/>
            <person name="Perkins A.D."/>
            <person name="Sonstegard T.S."/>
            <person name="Schroeder S.G."/>
            <person name="Burgess S.C."/>
            <person name="Diehl S.V."/>
        </authorList>
    </citation>
    <scope>NUCLEOTIDE SEQUENCE [LARGE SCALE GENOMIC DNA]</scope>
    <source>
        <strain evidence="2 3">TFFH 294</strain>
    </source>
</reference>
<evidence type="ECO:0000313" key="3">
    <source>
        <dbReference type="Proteomes" id="UP000006352"/>
    </source>
</evidence>
<feature type="transmembrane region" description="Helical" evidence="1">
    <location>
        <begin position="37"/>
        <end position="55"/>
    </location>
</feature>
<dbReference type="EMBL" id="HE797068">
    <property type="protein sequence ID" value="CCM02232.1"/>
    <property type="molecule type" value="Genomic_DNA"/>
</dbReference>
<proteinExistence type="predicted"/>
<evidence type="ECO:0000256" key="1">
    <source>
        <dbReference type="SAM" id="Phobius"/>
    </source>
</evidence>
<dbReference type="RefSeq" id="XP_012181515.1">
    <property type="nucleotide sequence ID" value="XM_012326125.1"/>
</dbReference>
<keyword evidence="1" id="KW-0472">Membrane</keyword>
<keyword evidence="1" id="KW-1133">Transmembrane helix</keyword>
<protein>
    <submittedName>
        <fullName evidence="2">Uncharacterized protein</fullName>
    </submittedName>
</protein>
<name>J4HWG7_9APHY</name>
<dbReference type="HOGENOM" id="CLU_1049862_0_0_1"/>